<dbReference type="Gene3D" id="1.10.274.100">
    <property type="entry name" value="RNA polymerase Rpb1, domain 3"/>
    <property type="match status" value="1"/>
</dbReference>
<reference evidence="16" key="2">
    <citation type="submission" date="2020-08" db="EMBL/GenBank/DDBJ databases">
        <title>Draft Genome Sequence of Cumin Blight Pathogen Alternaria burnsii.</title>
        <authorList>
            <person name="Feng Z."/>
        </authorList>
    </citation>
    <scope>NUCLEOTIDE SEQUENCE</scope>
    <source>
        <strain evidence="16">CBS107.38</strain>
    </source>
</reference>
<keyword evidence="17" id="KW-1185">Reference proteome</keyword>
<dbReference type="FunFam" id="2.40.40.20:FF:000019">
    <property type="entry name" value="DNA-directed RNA polymerase II subunit RPB1"/>
    <property type="match status" value="1"/>
</dbReference>
<dbReference type="InterPro" id="IPR007081">
    <property type="entry name" value="RNA_pol_Rpb1_5"/>
</dbReference>
<evidence type="ECO:0000256" key="9">
    <source>
        <dbReference type="ARBA" id="ARBA00022842"/>
    </source>
</evidence>
<dbReference type="Gene3D" id="6.20.50.80">
    <property type="match status" value="1"/>
</dbReference>
<evidence type="ECO:0000313" key="17">
    <source>
        <dbReference type="Proteomes" id="UP000596902"/>
    </source>
</evidence>
<dbReference type="Gene3D" id="1.10.132.30">
    <property type="match status" value="1"/>
</dbReference>
<evidence type="ECO:0000256" key="12">
    <source>
        <dbReference type="ARBA" id="ARBA00048552"/>
    </source>
</evidence>
<protein>
    <recommendedName>
        <fullName evidence="14">DNA-directed RNA polymerase subunit</fullName>
        <ecNumber evidence="14">2.7.7.6</ecNumber>
    </recommendedName>
</protein>
<name>A0A8H7B4U1_9PLEO</name>
<evidence type="ECO:0000256" key="1">
    <source>
        <dbReference type="ARBA" id="ARBA00004123"/>
    </source>
</evidence>
<dbReference type="GeneID" id="62204104"/>
<keyword evidence="4 14" id="KW-0240">DNA-directed RNA polymerase</keyword>
<dbReference type="InterPro" id="IPR007066">
    <property type="entry name" value="RNA_pol_Rpb1_3"/>
</dbReference>
<dbReference type="InterPro" id="IPR035698">
    <property type="entry name" value="RNAP_III_Rpc1_C"/>
</dbReference>
<dbReference type="InterPro" id="IPR006592">
    <property type="entry name" value="RNA_pol_N"/>
</dbReference>
<dbReference type="InterPro" id="IPR007083">
    <property type="entry name" value="RNA_pol_Rpb1_4"/>
</dbReference>
<evidence type="ECO:0000256" key="3">
    <source>
        <dbReference type="ARBA" id="ARBA00011206"/>
    </source>
</evidence>
<keyword evidence="11" id="KW-0539">Nucleus</keyword>
<organism evidence="16 17">
    <name type="scientific">Alternaria burnsii</name>
    <dbReference type="NCBI Taxonomy" id="1187904"/>
    <lineage>
        <taxon>Eukaryota</taxon>
        <taxon>Fungi</taxon>
        <taxon>Dikarya</taxon>
        <taxon>Ascomycota</taxon>
        <taxon>Pezizomycotina</taxon>
        <taxon>Dothideomycetes</taxon>
        <taxon>Pleosporomycetidae</taxon>
        <taxon>Pleosporales</taxon>
        <taxon>Pleosporineae</taxon>
        <taxon>Pleosporaceae</taxon>
        <taxon>Alternaria</taxon>
        <taxon>Alternaria sect. Alternaria</taxon>
    </lineage>
</organism>
<dbReference type="CDD" id="cd02736">
    <property type="entry name" value="RNAP_III_Rpc1_C"/>
    <property type="match status" value="1"/>
</dbReference>
<dbReference type="Pfam" id="PF05000">
    <property type="entry name" value="RNA_pol_Rpb1_4"/>
    <property type="match status" value="1"/>
</dbReference>
<dbReference type="CDD" id="cd02583">
    <property type="entry name" value="RNAP_III_RPC1_N"/>
    <property type="match status" value="1"/>
</dbReference>
<dbReference type="Proteomes" id="UP000596902">
    <property type="component" value="Unassembled WGS sequence"/>
</dbReference>
<evidence type="ECO:0000256" key="7">
    <source>
        <dbReference type="ARBA" id="ARBA00022723"/>
    </source>
</evidence>
<dbReference type="Gene3D" id="6.10.250.2940">
    <property type="match status" value="1"/>
</dbReference>
<proteinExistence type="inferred from homology"/>
<evidence type="ECO:0000256" key="2">
    <source>
        <dbReference type="ARBA" id="ARBA00006460"/>
    </source>
</evidence>
<keyword evidence="9" id="KW-0460">Magnesium</keyword>
<dbReference type="InterPro" id="IPR015700">
    <property type="entry name" value="RPC1"/>
</dbReference>
<dbReference type="FunFam" id="4.10.860.120:FF:000004">
    <property type="entry name" value="DNA-directed RNA polymerase subunit"/>
    <property type="match status" value="1"/>
</dbReference>
<feature type="domain" description="RNA polymerase N-terminal" evidence="15">
    <location>
        <begin position="265"/>
        <end position="579"/>
    </location>
</feature>
<dbReference type="Gene3D" id="1.10.150.390">
    <property type="match status" value="1"/>
</dbReference>
<comment type="caution">
    <text evidence="16">The sequence shown here is derived from an EMBL/GenBank/DDBJ whole genome shotgun (WGS) entry which is preliminary data.</text>
</comment>
<dbReference type="FunFam" id="1.10.150.390:FF:000004">
    <property type="entry name" value="DNA-directed RNA polymerase subunit"/>
    <property type="match status" value="1"/>
</dbReference>
<comment type="subcellular location">
    <subcellularLocation>
        <location evidence="1">Nucleus</location>
    </subcellularLocation>
</comment>
<keyword evidence="5 14" id="KW-0808">Transferase</keyword>
<dbReference type="GO" id="GO:0005634">
    <property type="term" value="C:nucleus"/>
    <property type="evidence" value="ECO:0007669"/>
    <property type="project" value="UniProtKB-SubCell"/>
</dbReference>
<dbReference type="SMART" id="SM00663">
    <property type="entry name" value="RPOLA_N"/>
    <property type="match status" value="1"/>
</dbReference>
<evidence type="ECO:0000256" key="5">
    <source>
        <dbReference type="ARBA" id="ARBA00022679"/>
    </source>
</evidence>
<evidence type="ECO:0000256" key="10">
    <source>
        <dbReference type="ARBA" id="ARBA00023163"/>
    </source>
</evidence>
<dbReference type="EC" id="2.7.7.6" evidence="14"/>
<dbReference type="Pfam" id="PF04998">
    <property type="entry name" value="RNA_pol_Rpb1_5"/>
    <property type="match status" value="1"/>
</dbReference>
<gene>
    <name evidence="16" type="ORF">GT037_005879</name>
</gene>
<keyword evidence="6 14" id="KW-0548">Nucleotidyltransferase</keyword>
<evidence type="ECO:0000256" key="13">
    <source>
        <dbReference type="ARBA" id="ARBA00058108"/>
    </source>
</evidence>
<dbReference type="Gene3D" id="3.30.1490.180">
    <property type="entry name" value="RNA polymerase ii"/>
    <property type="match status" value="1"/>
</dbReference>
<dbReference type="Gene3D" id="4.10.860.120">
    <property type="entry name" value="RNA polymerase II, clamp domain"/>
    <property type="match status" value="1"/>
</dbReference>
<evidence type="ECO:0000313" key="16">
    <source>
        <dbReference type="EMBL" id="KAF7676374.1"/>
    </source>
</evidence>
<dbReference type="InterPro" id="IPR044893">
    <property type="entry name" value="RNA_pol_Rpb1_clamp_domain"/>
</dbReference>
<comment type="function">
    <text evidence="13">DNA-dependent RNA polymerase catalyzes the transcription of DNA into RNA using the four ribonucleoside triphosphates as substrates. Largest and catalytic core component of RNA polymerase III which synthesizes small RNAs, such as 5S rRNA and tRNAs. Forms the polymerase active center together with the second largest subunit. A single-stranded DNA template strand of the promoter is positioned within the central active site cleft of Pol III. A bridging helix emanates from RPC1 and crosses the cleft near the catalytic site and is thought to promote translocation of Pol III by acting as a ratchet that moves the RNA-DNA hybrid through the active site by switching from straight to bent conformations at each step of nucleotide addition.</text>
</comment>
<accession>A0A8H7B4U1</accession>
<sequence length="1543" mass="171759">MEAPRTSAKQQVVDRIPARIKHIQFGIYSNQDIVNQAVLEVSDRNVYDLQPAADGTRSLTANGPMDTHMGISSKQGKCGTCGEGLDKCNGHFGHIKLALPAFHVGYLKHIIEVLNCICKDCSRVLLDEVERRRYLRSMRRPDMDTLRKGAVTKKILDDCRKKKTCPYCGALQGTVRKVPGHPLKIIHNRYDAFNRSTAKTKKPPAGKIEFDQSFDAAKSANPDLDKHLKKAVDDMHPLRTLNLFKKISPEDCELLAMIPEDARPEMLIWEYMPVPPVALRPSVMQEGGATEDDVTNKIGDICQISSIIRAGLARGFPLQILMEQWDFLQLQIAMYINSDAPGLKQQGLQKTMRGFSQRLKGKGGRFRQNLSGKRVDFSGRTVIGPDPNLSIDEVAVPERIAKNLTYPEKATRYNIDKLRRLVKNGSNRYPGANYIISDQGPNKEPSKTSLIGLSRFDTTGERLEGASKRLKIGDIVERHIEDGDIVLFNRQPSLHKLSILSHRAKVRPWRTFRLNECVCNPYNADFDGDEMNLHVPQTEEARTEATELMGVKYNLATPKNGTPIIAAIQDFITAAYLLSNKNNFYDRRTFCQIVNYMFNGEGAFDPDTGKKHPIDIPPPVVWKPQALWTGKQVFNLLMKPYKGCRVLINLEAACKQFKNTPDQAPDLNENDAYLVIRNSEVMCGVMDKATVGDGKKDSVFYVMMRDFGPDHAVQGMNRLSKLSARWLSNNGFSLGISDVTPGEKLNKKKQDLVQEAYAKCDKLIKDFKEGKLQRDPGCDEEQTMENRIGGILSGVRQAAGDICFEELSRWNSPLLMAKCGSKGSNINVSQMVASVGQQMIGGARVADGFHHRTLPHFPKAARQPASKGFVSNSFFSGLTPSEFIFHAMSGREGLVDTAVKTAETGYMSRRLMKSLEDLSAQYDDTVRNSSGTVVQFQYGDDNLDPVDMEGKAKPVHFDRTFSHAVTSTWDNSESGLTPEEVKEYTEARLNTERNKYPRYKLDGVTPLEYRDRTDAGIDQKESMRDFLDTVQDYVFKKAKKLETTLAYLGVVQPDGRKDRKQSAADAEKYSLADGIAKISHSALDAFITLCLTKYHRSRVQPGHAVGAIGAQSIGEPGTQMTLKTFHFAGVAGMSITQGVPRIKEIINASSTISTPVIACDLSNKVSESAARIVKARVEKTYLRDVISYVEDVWHPTGAYIAMRIDWDTINQLFVDVQPHEIAAAINAHKPLKWGKAGAQVRISSSIIRVEVPDPNAAKKRPTKTTRNHKEFFERVQQVKALIPDVVIKGYPDCSRAIIKKESSPNAQGQYECQLLVEGYGLSDCMTTPGIEPYSTKSNHVMEVKTVLGIEAARATIVREIGDVMGNMDIDPRHMQLLADVMTFKGEVFGITRFGLQKTRDSVLQLASFEKTPDHLFEAAARGKTDTIDGVSECIIMGQSVKLGTGSMQVVRPLYLGAEELKIKKTMFEEGWDAFRNIIISHKPLDHDVSKLFMISKRSDIVICMHGLESRVRTKTPPQLALPHKAAYLNPQAAAAAAAQLATS</sequence>
<dbReference type="SUPFAM" id="SSF64484">
    <property type="entry name" value="beta and beta-prime subunits of DNA dependent RNA-polymerase"/>
    <property type="match status" value="1"/>
</dbReference>
<comment type="catalytic activity">
    <reaction evidence="12 14">
        <text>RNA(n) + a ribonucleoside 5'-triphosphate = RNA(n+1) + diphosphate</text>
        <dbReference type="Rhea" id="RHEA:21248"/>
        <dbReference type="Rhea" id="RHEA-COMP:14527"/>
        <dbReference type="Rhea" id="RHEA-COMP:17342"/>
        <dbReference type="ChEBI" id="CHEBI:33019"/>
        <dbReference type="ChEBI" id="CHEBI:61557"/>
        <dbReference type="ChEBI" id="CHEBI:140395"/>
        <dbReference type="EC" id="2.7.7.6"/>
    </reaction>
</comment>
<dbReference type="EMBL" id="JAAABM010000007">
    <property type="protein sequence ID" value="KAF7676374.1"/>
    <property type="molecule type" value="Genomic_DNA"/>
</dbReference>
<evidence type="ECO:0000256" key="11">
    <source>
        <dbReference type="ARBA" id="ARBA00023242"/>
    </source>
</evidence>
<dbReference type="RefSeq" id="XP_038786615.1">
    <property type="nucleotide sequence ID" value="XM_038930926.1"/>
</dbReference>
<dbReference type="Gene3D" id="2.40.40.20">
    <property type="match status" value="1"/>
</dbReference>
<dbReference type="Pfam" id="PF00623">
    <property type="entry name" value="RNA_pol_Rpb1_2"/>
    <property type="match status" value="1"/>
</dbReference>
<comment type="subunit">
    <text evidence="3">Component of the RNA polymerase III (Pol III) complex consisting of 17 subunits.</text>
</comment>
<dbReference type="Pfam" id="PF04983">
    <property type="entry name" value="RNA_pol_Rpb1_3"/>
    <property type="match status" value="1"/>
</dbReference>
<evidence type="ECO:0000256" key="14">
    <source>
        <dbReference type="RuleBase" id="RU004279"/>
    </source>
</evidence>
<dbReference type="FunFam" id="1.10.132.30:FF:000001">
    <property type="entry name" value="DNA-directed RNA polymerase subunit"/>
    <property type="match status" value="1"/>
</dbReference>
<evidence type="ECO:0000259" key="15">
    <source>
        <dbReference type="SMART" id="SM00663"/>
    </source>
</evidence>
<comment type="similarity">
    <text evidence="2 14">Belongs to the RNA polymerase beta' chain family.</text>
</comment>
<reference evidence="16" key="1">
    <citation type="submission" date="2020-01" db="EMBL/GenBank/DDBJ databases">
        <authorList>
            <person name="Feng Z.H.Z."/>
        </authorList>
    </citation>
    <scope>NUCLEOTIDE SEQUENCE</scope>
    <source>
        <strain evidence="16">CBS107.38</strain>
    </source>
</reference>
<dbReference type="Pfam" id="PF04997">
    <property type="entry name" value="RNA_pol_Rpb1_1"/>
    <property type="match status" value="1"/>
</dbReference>
<dbReference type="GO" id="GO:0046872">
    <property type="term" value="F:metal ion binding"/>
    <property type="evidence" value="ECO:0007669"/>
    <property type="project" value="UniProtKB-KW"/>
</dbReference>
<evidence type="ECO:0000256" key="4">
    <source>
        <dbReference type="ARBA" id="ARBA00022478"/>
    </source>
</evidence>
<keyword evidence="8" id="KW-0862">Zinc</keyword>
<dbReference type="GO" id="GO:0000428">
    <property type="term" value="C:DNA-directed RNA polymerase complex"/>
    <property type="evidence" value="ECO:0007669"/>
    <property type="project" value="UniProtKB-KW"/>
</dbReference>
<dbReference type="PANTHER" id="PTHR48446:SF1">
    <property type="entry name" value="DNA-DIRECTED RNA POLYMERASE SUBUNIT BETA' N-TERMINAL SECTION"/>
    <property type="match status" value="1"/>
</dbReference>
<dbReference type="InterPro" id="IPR035697">
    <property type="entry name" value="RNAP_III_RPC1_N"/>
</dbReference>
<dbReference type="GO" id="GO:0006351">
    <property type="term" value="P:DNA-templated transcription"/>
    <property type="evidence" value="ECO:0007669"/>
    <property type="project" value="InterPro"/>
</dbReference>
<dbReference type="InterPro" id="IPR042102">
    <property type="entry name" value="RNA_pol_Rpb1_3_sf"/>
</dbReference>
<dbReference type="GO" id="GO:0003677">
    <property type="term" value="F:DNA binding"/>
    <property type="evidence" value="ECO:0007669"/>
    <property type="project" value="InterPro"/>
</dbReference>
<keyword evidence="7" id="KW-0479">Metal-binding</keyword>
<keyword evidence="10 14" id="KW-0804">Transcription</keyword>
<evidence type="ECO:0000256" key="8">
    <source>
        <dbReference type="ARBA" id="ARBA00022833"/>
    </source>
</evidence>
<dbReference type="InterPro" id="IPR000722">
    <property type="entry name" value="RNA_pol_asu"/>
</dbReference>
<dbReference type="InterPro" id="IPR038120">
    <property type="entry name" value="Rpb1_funnel_sf"/>
</dbReference>
<evidence type="ECO:0000256" key="6">
    <source>
        <dbReference type="ARBA" id="ARBA00022695"/>
    </source>
</evidence>
<dbReference type="GO" id="GO:0003899">
    <property type="term" value="F:DNA-directed RNA polymerase activity"/>
    <property type="evidence" value="ECO:0007669"/>
    <property type="project" value="UniProtKB-EC"/>
</dbReference>
<dbReference type="InterPro" id="IPR007080">
    <property type="entry name" value="RNA_pol_Rpb1_1"/>
</dbReference>
<dbReference type="NCBIfam" id="NF006336">
    <property type="entry name" value="PRK08566.1"/>
    <property type="match status" value="1"/>
</dbReference>
<dbReference type="PANTHER" id="PTHR48446">
    <property type="entry name" value="DNA-DIRECTED RNA POLYMERASE SUBUNIT BETA' N-TERMINAL SECTION"/>
    <property type="match status" value="1"/>
</dbReference>